<protein>
    <recommendedName>
        <fullName evidence="2">Phosphoribosyltransferase domain-containing protein</fullName>
    </recommendedName>
</protein>
<evidence type="ECO:0000313" key="4">
    <source>
        <dbReference type="Proteomes" id="UP001187192"/>
    </source>
</evidence>
<dbReference type="PANTHER" id="PTHR43340">
    <property type="entry name" value="HYPOXANTHINE-GUANINE PHOSPHORIBOSYLTRANSFERASE"/>
    <property type="match status" value="1"/>
</dbReference>
<dbReference type="GO" id="GO:0046100">
    <property type="term" value="P:hypoxanthine metabolic process"/>
    <property type="evidence" value="ECO:0007669"/>
    <property type="project" value="TreeGrafter"/>
</dbReference>
<comment type="caution">
    <text evidence="3">The sequence shown here is derived from an EMBL/GenBank/DDBJ whole genome shotgun (WGS) entry which is preliminary data.</text>
</comment>
<dbReference type="SUPFAM" id="SSF53271">
    <property type="entry name" value="PRTase-like"/>
    <property type="match status" value="1"/>
</dbReference>
<dbReference type="Pfam" id="PF00156">
    <property type="entry name" value="Pribosyltran"/>
    <property type="match status" value="1"/>
</dbReference>
<dbReference type="Gramene" id="FCD_00026477-RA">
    <property type="protein sequence ID" value="FCD_00026477-RA:cds"/>
    <property type="gene ID" value="FCD_00026477"/>
</dbReference>
<proteinExistence type="predicted"/>
<feature type="compositionally biased region" description="Polar residues" evidence="1">
    <location>
        <begin position="101"/>
        <end position="111"/>
    </location>
</feature>
<accession>A0AA87ZC37</accession>
<feature type="domain" description="Phosphoribosyltransferase" evidence="2">
    <location>
        <begin position="21"/>
        <end position="195"/>
    </location>
</feature>
<reference evidence="3" key="1">
    <citation type="submission" date="2023-07" db="EMBL/GenBank/DDBJ databases">
        <title>draft genome sequence of fig (Ficus carica).</title>
        <authorList>
            <person name="Takahashi T."/>
            <person name="Nishimura K."/>
        </authorList>
    </citation>
    <scope>NUCLEOTIDE SEQUENCE</scope>
</reference>
<evidence type="ECO:0000256" key="1">
    <source>
        <dbReference type="SAM" id="MobiDB-lite"/>
    </source>
</evidence>
<dbReference type="CDD" id="cd06223">
    <property type="entry name" value="PRTases_typeI"/>
    <property type="match status" value="1"/>
</dbReference>
<name>A0AA87ZC37_FICCA</name>
<dbReference type="AlphaFoldDB" id="A0AA87ZC37"/>
<dbReference type="GO" id="GO:0032264">
    <property type="term" value="P:IMP salvage"/>
    <property type="evidence" value="ECO:0007669"/>
    <property type="project" value="TreeGrafter"/>
</dbReference>
<dbReference type="GO" id="GO:0005829">
    <property type="term" value="C:cytosol"/>
    <property type="evidence" value="ECO:0007669"/>
    <property type="project" value="TreeGrafter"/>
</dbReference>
<evidence type="ECO:0000313" key="3">
    <source>
        <dbReference type="EMBL" id="GMN32182.1"/>
    </source>
</evidence>
<dbReference type="Proteomes" id="UP001187192">
    <property type="component" value="Unassembled WGS sequence"/>
</dbReference>
<dbReference type="GO" id="GO:0006178">
    <property type="term" value="P:guanine salvage"/>
    <property type="evidence" value="ECO:0007669"/>
    <property type="project" value="TreeGrafter"/>
</dbReference>
<dbReference type="InterPro" id="IPR000836">
    <property type="entry name" value="PRTase_dom"/>
</dbReference>
<dbReference type="PANTHER" id="PTHR43340:SF1">
    <property type="entry name" value="HYPOXANTHINE PHOSPHORIBOSYLTRANSFERASE"/>
    <property type="match status" value="1"/>
</dbReference>
<keyword evidence="4" id="KW-1185">Reference proteome</keyword>
<dbReference type="GO" id="GO:0004422">
    <property type="term" value="F:hypoxanthine phosphoribosyltransferase activity"/>
    <property type="evidence" value="ECO:0007669"/>
    <property type="project" value="TreeGrafter"/>
</dbReference>
<evidence type="ECO:0000259" key="2">
    <source>
        <dbReference type="Pfam" id="PF00156"/>
    </source>
</evidence>
<gene>
    <name evidence="3" type="ORF">TIFTF001_003559</name>
</gene>
<dbReference type="InterPro" id="IPR029057">
    <property type="entry name" value="PRTase-like"/>
</dbReference>
<sequence>MESLGADIESHIERVIWTKDQIATRVSALAFQISADLSTLSPPSSVVVVGVANGAFIFLADLIRLINFPIFVDFVRAESYHSGTKSSNQQRRITSDAESYHSGTKSSNQQRRITSDLELDVEGKHVILVEDIVATGSTIACLIAHMKSKGALSVSVCTFLDKPERRQVHFELVGQGKFYSAFECSDYFVVGYGMKFGGLYRNLPYVGILKPEFYQVILNSKY</sequence>
<dbReference type="Gene3D" id="3.40.50.2020">
    <property type="match status" value="2"/>
</dbReference>
<dbReference type="GO" id="GO:0000287">
    <property type="term" value="F:magnesium ion binding"/>
    <property type="evidence" value="ECO:0007669"/>
    <property type="project" value="TreeGrafter"/>
</dbReference>
<dbReference type="GO" id="GO:0032263">
    <property type="term" value="P:GMP salvage"/>
    <property type="evidence" value="ECO:0007669"/>
    <property type="project" value="TreeGrafter"/>
</dbReference>
<dbReference type="EMBL" id="BTGU01000003">
    <property type="protein sequence ID" value="GMN32182.1"/>
    <property type="molecule type" value="Genomic_DNA"/>
</dbReference>
<organism evidence="3 4">
    <name type="scientific">Ficus carica</name>
    <name type="common">Common fig</name>
    <dbReference type="NCBI Taxonomy" id="3494"/>
    <lineage>
        <taxon>Eukaryota</taxon>
        <taxon>Viridiplantae</taxon>
        <taxon>Streptophyta</taxon>
        <taxon>Embryophyta</taxon>
        <taxon>Tracheophyta</taxon>
        <taxon>Spermatophyta</taxon>
        <taxon>Magnoliopsida</taxon>
        <taxon>eudicotyledons</taxon>
        <taxon>Gunneridae</taxon>
        <taxon>Pentapetalae</taxon>
        <taxon>rosids</taxon>
        <taxon>fabids</taxon>
        <taxon>Rosales</taxon>
        <taxon>Moraceae</taxon>
        <taxon>Ficeae</taxon>
        <taxon>Ficus</taxon>
    </lineage>
</organism>
<feature type="region of interest" description="Disordered" evidence="1">
    <location>
        <begin position="85"/>
        <end position="111"/>
    </location>
</feature>
<dbReference type="InterPro" id="IPR050408">
    <property type="entry name" value="HGPRT"/>
</dbReference>